<feature type="transmembrane region" description="Helical" evidence="1">
    <location>
        <begin position="211"/>
        <end position="229"/>
    </location>
</feature>
<keyword evidence="4" id="KW-1185">Reference proteome</keyword>
<keyword evidence="1" id="KW-1133">Transmembrane helix</keyword>
<proteinExistence type="predicted"/>
<dbReference type="Proteomes" id="UP000176204">
    <property type="component" value="Chromosome I"/>
</dbReference>
<gene>
    <name evidence="3" type="ORF">PYTT_2529</name>
</gene>
<reference evidence="4" key="1">
    <citation type="submission" date="2016-09" db="EMBL/GenBank/DDBJ databases">
        <authorList>
            <person name="Koehorst J."/>
        </authorList>
    </citation>
    <scope>NUCLEOTIDE SEQUENCE [LARGE SCALE GENOMIC DNA]</scope>
</reference>
<sequence length="401" mass="44931">MRHVAFILLLMFCCLTVQGSPFDWEGEQSTYHPIVLSSKQVAGKDFPEYEFNARETDAQGRIRGTIAIRQNGKSKQYAFTVAGAADSDGFMPLSVRRKGQEEEEAWSVRVRGDILNLQMPGLDRPVAMKRVPALTVLTPPKPKVVLPNNRSHQGIDLKPDVESGMERDETVISEESGARSENVWTDKALPWIAAFLFLLPLFLSRLCGSRFSVAVAVFALAGVLLACTLYDPTLWVFYAAAWGILMVLACVPTPKQAFDMDILSHVQGVPIQRTKSGQSETSCSDNMAMPRTITVTEDTVRGVMMEDINHRSKNKLEEILRDGIGMYLEDSLRHIGEIAHDAHPGDMVELEGDVRQVVRDLLSMMDKRCLVLLQHYQDNGFNPAPIARLRKKIAVLYRSRW</sequence>
<protein>
    <submittedName>
        <fullName evidence="3">Uncharacterized protein</fullName>
    </submittedName>
</protein>
<keyword evidence="2" id="KW-0732">Signal</keyword>
<feature type="transmembrane region" description="Helical" evidence="1">
    <location>
        <begin position="188"/>
        <end position="204"/>
    </location>
</feature>
<dbReference type="STRING" id="1679444.PYTT_2529"/>
<feature type="chain" id="PRO_5014266617" evidence="2">
    <location>
        <begin position="20"/>
        <end position="401"/>
    </location>
</feature>
<evidence type="ECO:0000313" key="3">
    <source>
        <dbReference type="EMBL" id="SEI00981.1"/>
    </source>
</evidence>
<organism evidence="3 4">
    <name type="scientific">Akkermansia glycaniphila</name>
    <dbReference type="NCBI Taxonomy" id="1679444"/>
    <lineage>
        <taxon>Bacteria</taxon>
        <taxon>Pseudomonadati</taxon>
        <taxon>Verrucomicrobiota</taxon>
        <taxon>Verrucomicrobiia</taxon>
        <taxon>Verrucomicrobiales</taxon>
        <taxon>Akkermansiaceae</taxon>
        <taxon>Akkermansia</taxon>
    </lineage>
</organism>
<evidence type="ECO:0000313" key="4">
    <source>
        <dbReference type="Proteomes" id="UP000176204"/>
    </source>
</evidence>
<feature type="transmembrane region" description="Helical" evidence="1">
    <location>
        <begin position="235"/>
        <end position="253"/>
    </location>
</feature>
<dbReference type="EMBL" id="LT629973">
    <property type="protein sequence ID" value="SEI00981.1"/>
    <property type="molecule type" value="Genomic_DNA"/>
</dbReference>
<evidence type="ECO:0000256" key="1">
    <source>
        <dbReference type="SAM" id="Phobius"/>
    </source>
</evidence>
<accession>A0A1C7PGM7</accession>
<name>A0A1C7PGM7_9BACT</name>
<dbReference type="KEGG" id="agl:PYTT_2529"/>
<keyword evidence="1" id="KW-0472">Membrane</keyword>
<feature type="signal peptide" evidence="2">
    <location>
        <begin position="1"/>
        <end position="19"/>
    </location>
</feature>
<dbReference type="AlphaFoldDB" id="A0A1C7PGM7"/>
<keyword evidence="1" id="KW-0812">Transmembrane</keyword>
<evidence type="ECO:0000256" key="2">
    <source>
        <dbReference type="SAM" id="SignalP"/>
    </source>
</evidence>